<sequence>MPDLLTASFAPRWARCHNSQTARLHQTNPSANLCELALQSHQLFLVSCLHQLIHQSGLVTQATGILFWQAARPSSLGTSIGQHLDDSRVVGHHVRFVKRGLPPNILCVDVCAGIDQRHENRRVVVDQGRPVQRRSLC</sequence>
<comment type="caution">
    <text evidence="1">The sequence shown here is derived from an EMBL/GenBank/DDBJ whole genome shotgun (WGS) entry which is preliminary data.</text>
</comment>
<dbReference type="EMBL" id="QBUD01000002">
    <property type="protein sequence ID" value="PUB17342.1"/>
    <property type="molecule type" value="Genomic_DNA"/>
</dbReference>
<dbReference type="AlphaFoldDB" id="A0A2T6KM97"/>
<evidence type="ECO:0000313" key="2">
    <source>
        <dbReference type="Proteomes" id="UP000244523"/>
    </source>
</evidence>
<evidence type="ECO:0000313" key="1">
    <source>
        <dbReference type="EMBL" id="PUB17342.1"/>
    </source>
</evidence>
<proteinExistence type="predicted"/>
<keyword evidence="2" id="KW-1185">Reference proteome</keyword>
<gene>
    <name evidence="1" type="ORF">C8N45_102354</name>
</gene>
<protein>
    <submittedName>
        <fullName evidence="1">Uncharacterized protein</fullName>
    </submittedName>
</protein>
<name>A0A2T6KM97_9RHOB</name>
<reference evidence="1 2" key="1">
    <citation type="submission" date="2018-04" db="EMBL/GenBank/DDBJ databases">
        <title>Genomic Encyclopedia of Archaeal and Bacterial Type Strains, Phase II (KMG-II): from individual species to whole genera.</title>
        <authorList>
            <person name="Goeker M."/>
        </authorList>
    </citation>
    <scope>NUCLEOTIDE SEQUENCE [LARGE SCALE GENOMIC DNA]</scope>
    <source>
        <strain evidence="1 2">DSM 29955</strain>
    </source>
</reference>
<organism evidence="1 2">
    <name type="scientific">Yoonia sediminilitoris</name>
    <dbReference type="NCBI Taxonomy" id="1286148"/>
    <lineage>
        <taxon>Bacteria</taxon>
        <taxon>Pseudomonadati</taxon>
        <taxon>Pseudomonadota</taxon>
        <taxon>Alphaproteobacteria</taxon>
        <taxon>Rhodobacterales</taxon>
        <taxon>Paracoccaceae</taxon>
        <taxon>Yoonia</taxon>
    </lineage>
</organism>
<accession>A0A2T6KM97</accession>
<dbReference type="Proteomes" id="UP000244523">
    <property type="component" value="Unassembled WGS sequence"/>
</dbReference>